<keyword evidence="2" id="KW-1185">Reference proteome</keyword>
<evidence type="ECO:0000313" key="2">
    <source>
        <dbReference type="Proteomes" id="UP001601976"/>
    </source>
</evidence>
<reference evidence="1 2" key="1">
    <citation type="submission" date="2024-10" db="EMBL/GenBank/DDBJ databases">
        <title>The Natural Products Discovery Center: Release of the First 8490 Sequenced Strains for Exploring Actinobacteria Biosynthetic Diversity.</title>
        <authorList>
            <person name="Kalkreuter E."/>
            <person name="Kautsar S.A."/>
            <person name="Yang D."/>
            <person name="Bader C.D."/>
            <person name="Teijaro C.N."/>
            <person name="Fluegel L."/>
            <person name="Davis C.M."/>
            <person name="Simpson J.R."/>
            <person name="Lauterbach L."/>
            <person name="Steele A.D."/>
            <person name="Gui C."/>
            <person name="Meng S."/>
            <person name="Li G."/>
            <person name="Viehrig K."/>
            <person name="Ye F."/>
            <person name="Su P."/>
            <person name="Kiefer A.F."/>
            <person name="Nichols A."/>
            <person name="Cepeda A.J."/>
            <person name="Yan W."/>
            <person name="Fan B."/>
            <person name="Jiang Y."/>
            <person name="Adhikari A."/>
            <person name="Zheng C.-J."/>
            <person name="Schuster L."/>
            <person name="Cowan T.M."/>
            <person name="Smanski M.J."/>
            <person name="Chevrette M.G."/>
            <person name="De Carvalho L.P.S."/>
            <person name="Shen B."/>
        </authorList>
    </citation>
    <scope>NUCLEOTIDE SEQUENCE [LARGE SCALE GENOMIC DNA]</scope>
    <source>
        <strain evidence="1 2">NPDC003029</strain>
    </source>
</reference>
<sequence length="49" mass="5052">MILELVVGELTGEPEFLDLVPVAPAPVDAQGRGLGSAAMPFVISRSDDA</sequence>
<accession>A0ABW6RPV3</accession>
<evidence type="ECO:0000313" key="1">
    <source>
        <dbReference type="EMBL" id="MFF3343600.1"/>
    </source>
</evidence>
<dbReference type="Proteomes" id="UP001601976">
    <property type="component" value="Unassembled WGS sequence"/>
</dbReference>
<evidence type="ECO:0008006" key="3">
    <source>
        <dbReference type="Google" id="ProtNLM"/>
    </source>
</evidence>
<protein>
    <recommendedName>
        <fullName evidence="3">GNAT family N-acetyltransferase</fullName>
    </recommendedName>
</protein>
<dbReference type="RefSeq" id="WP_387899428.1">
    <property type="nucleotide sequence ID" value="NZ_JBIAPK010000016.1"/>
</dbReference>
<dbReference type="EMBL" id="JBIAPK010000016">
    <property type="protein sequence ID" value="MFF3343600.1"/>
    <property type="molecule type" value="Genomic_DNA"/>
</dbReference>
<comment type="caution">
    <text evidence="1">The sequence shown here is derived from an EMBL/GenBank/DDBJ whole genome shotgun (WGS) entry which is preliminary data.</text>
</comment>
<name>A0ABW6RPV3_9ACTN</name>
<gene>
    <name evidence="1" type="ORF">ACFYWW_33740</name>
</gene>
<proteinExistence type="predicted"/>
<organism evidence="1 2">
    <name type="scientific">Streptomyces flavidovirens</name>
    <dbReference type="NCBI Taxonomy" id="67298"/>
    <lineage>
        <taxon>Bacteria</taxon>
        <taxon>Bacillati</taxon>
        <taxon>Actinomycetota</taxon>
        <taxon>Actinomycetes</taxon>
        <taxon>Kitasatosporales</taxon>
        <taxon>Streptomycetaceae</taxon>
        <taxon>Streptomyces</taxon>
    </lineage>
</organism>